<dbReference type="Proteomes" id="UP000193920">
    <property type="component" value="Unassembled WGS sequence"/>
</dbReference>
<comment type="caution">
    <text evidence="3">The sequence shown here is derived from an EMBL/GenBank/DDBJ whole genome shotgun (WGS) entry which is preliminary data.</text>
</comment>
<keyword evidence="4" id="KW-1185">Reference proteome</keyword>
<dbReference type="EMBL" id="MCOG01000164">
    <property type="protein sequence ID" value="ORY32361.1"/>
    <property type="molecule type" value="Genomic_DNA"/>
</dbReference>
<feature type="compositionally biased region" description="Low complexity" evidence="2">
    <location>
        <begin position="27"/>
        <end position="40"/>
    </location>
</feature>
<reference evidence="3 4" key="1">
    <citation type="submission" date="2016-08" db="EMBL/GenBank/DDBJ databases">
        <title>A Parts List for Fungal Cellulosomes Revealed by Comparative Genomics.</title>
        <authorList>
            <consortium name="DOE Joint Genome Institute"/>
            <person name="Haitjema C.H."/>
            <person name="Gilmore S.P."/>
            <person name="Henske J.K."/>
            <person name="Solomon K.V."/>
            <person name="De Groot R."/>
            <person name="Kuo A."/>
            <person name="Mondo S.J."/>
            <person name="Salamov A.A."/>
            <person name="Labutti K."/>
            <person name="Zhao Z."/>
            <person name="Chiniquy J."/>
            <person name="Barry K."/>
            <person name="Brewer H.M."/>
            <person name="Purvine S.O."/>
            <person name="Wright A.T."/>
            <person name="Boxma B."/>
            <person name="Van Alen T."/>
            <person name="Hackstein J.H."/>
            <person name="Baker S.E."/>
            <person name="Grigoriev I.V."/>
            <person name="O'Malley M.A."/>
        </authorList>
    </citation>
    <scope>NUCLEOTIDE SEQUENCE [LARGE SCALE GENOMIC DNA]</scope>
    <source>
        <strain evidence="3 4">G1</strain>
    </source>
</reference>
<protein>
    <submittedName>
        <fullName evidence="3">Uncharacterized protein</fullName>
    </submittedName>
</protein>
<evidence type="ECO:0000256" key="2">
    <source>
        <dbReference type="SAM" id="MobiDB-lite"/>
    </source>
</evidence>
<accession>A0A1Y2BC02</accession>
<organism evidence="3 4">
    <name type="scientific">Neocallimastix californiae</name>
    <dbReference type="NCBI Taxonomy" id="1754190"/>
    <lineage>
        <taxon>Eukaryota</taxon>
        <taxon>Fungi</taxon>
        <taxon>Fungi incertae sedis</taxon>
        <taxon>Chytridiomycota</taxon>
        <taxon>Chytridiomycota incertae sedis</taxon>
        <taxon>Neocallimastigomycetes</taxon>
        <taxon>Neocallimastigales</taxon>
        <taxon>Neocallimastigaceae</taxon>
        <taxon>Neocallimastix</taxon>
    </lineage>
</organism>
<feature type="compositionally biased region" description="Basic and acidic residues" evidence="2">
    <location>
        <begin position="1"/>
        <end position="12"/>
    </location>
</feature>
<evidence type="ECO:0000256" key="1">
    <source>
        <dbReference type="SAM" id="Coils"/>
    </source>
</evidence>
<feature type="compositionally biased region" description="Polar residues" evidence="2">
    <location>
        <begin position="50"/>
        <end position="67"/>
    </location>
</feature>
<gene>
    <name evidence="3" type="ORF">LY90DRAFT_74525</name>
</gene>
<evidence type="ECO:0000313" key="4">
    <source>
        <dbReference type="Proteomes" id="UP000193920"/>
    </source>
</evidence>
<name>A0A1Y2BC02_9FUNG</name>
<evidence type="ECO:0000313" key="3">
    <source>
        <dbReference type="EMBL" id="ORY32361.1"/>
    </source>
</evidence>
<sequence length="133" mass="15326">MALTLSKKEFSKVDNSTLKLSSRKSESLNNSLGSLNSLNGTISKKKLPPVNTNNNWNKSATSQYSKGSQGLKRMENFCEELQNKCTEYREIINQAKNEIVELKDQIENLEKKRMMKLQLLDIYIEKINTQKEH</sequence>
<dbReference type="AlphaFoldDB" id="A0A1Y2BC02"/>
<keyword evidence="1" id="KW-0175">Coiled coil</keyword>
<proteinExistence type="predicted"/>
<feature type="coiled-coil region" evidence="1">
    <location>
        <begin position="71"/>
        <end position="119"/>
    </location>
</feature>
<feature type="region of interest" description="Disordered" evidence="2">
    <location>
        <begin position="1"/>
        <end position="67"/>
    </location>
</feature>